<dbReference type="InterPro" id="IPR004358">
    <property type="entry name" value="Sig_transdc_His_kin-like_C"/>
</dbReference>
<keyword evidence="7" id="KW-1133">Transmembrane helix</keyword>
<dbReference type="Pfam" id="PF02518">
    <property type="entry name" value="HATPase_c"/>
    <property type="match status" value="1"/>
</dbReference>
<dbReference type="SMART" id="SM00388">
    <property type="entry name" value="HisKA"/>
    <property type="match status" value="1"/>
</dbReference>
<feature type="transmembrane region" description="Helical" evidence="7">
    <location>
        <begin position="100"/>
        <end position="120"/>
    </location>
</feature>
<dbReference type="PRINTS" id="PR00344">
    <property type="entry name" value="BCTRLSENSOR"/>
</dbReference>
<dbReference type="InterPro" id="IPR005467">
    <property type="entry name" value="His_kinase_dom"/>
</dbReference>
<dbReference type="Proteomes" id="UP000239866">
    <property type="component" value="Unassembled WGS sequence"/>
</dbReference>
<proteinExistence type="predicted"/>
<organism evidence="9 10">
    <name type="scientific">Marinobacter fuscus</name>
    <dbReference type="NCBI Taxonomy" id="2109942"/>
    <lineage>
        <taxon>Bacteria</taxon>
        <taxon>Pseudomonadati</taxon>
        <taxon>Pseudomonadota</taxon>
        <taxon>Gammaproteobacteria</taxon>
        <taxon>Pseudomonadales</taxon>
        <taxon>Marinobacteraceae</taxon>
        <taxon>Marinobacter</taxon>
    </lineage>
</organism>
<evidence type="ECO:0000256" key="5">
    <source>
        <dbReference type="ARBA" id="ARBA00022777"/>
    </source>
</evidence>
<dbReference type="CDD" id="cd00082">
    <property type="entry name" value="HisKA"/>
    <property type="match status" value="1"/>
</dbReference>
<dbReference type="SUPFAM" id="SSF55874">
    <property type="entry name" value="ATPase domain of HSP90 chaperone/DNA topoisomerase II/histidine kinase"/>
    <property type="match status" value="1"/>
</dbReference>
<comment type="catalytic activity">
    <reaction evidence="1">
        <text>ATP + protein L-histidine = ADP + protein N-phospho-L-histidine.</text>
        <dbReference type="EC" id="2.7.13.3"/>
    </reaction>
</comment>
<evidence type="ECO:0000313" key="10">
    <source>
        <dbReference type="Proteomes" id="UP000239866"/>
    </source>
</evidence>
<dbReference type="InterPro" id="IPR036890">
    <property type="entry name" value="HATPase_C_sf"/>
</dbReference>
<dbReference type="GO" id="GO:0000155">
    <property type="term" value="F:phosphorelay sensor kinase activity"/>
    <property type="evidence" value="ECO:0007669"/>
    <property type="project" value="InterPro"/>
</dbReference>
<dbReference type="InterPro" id="IPR003661">
    <property type="entry name" value="HisK_dim/P_dom"/>
</dbReference>
<evidence type="ECO:0000256" key="6">
    <source>
        <dbReference type="ARBA" id="ARBA00023012"/>
    </source>
</evidence>
<feature type="transmembrane region" description="Helical" evidence="7">
    <location>
        <begin position="175"/>
        <end position="195"/>
    </location>
</feature>
<dbReference type="EC" id="2.7.13.3" evidence="2"/>
<dbReference type="Pfam" id="PF00512">
    <property type="entry name" value="HisKA"/>
    <property type="match status" value="1"/>
</dbReference>
<dbReference type="SUPFAM" id="SSF47384">
    <property type="entry name" value="Homodimeric domain of signal transducing histidine kinase"/>
    <property type="match status" value="1"/>
</dbReference>
<keyword evidence="4" id="KW-0808">Transferase</keyword>
<feature type="transmembrane region" description="Helical" evidence="7">
    <location>
        <begin position="68"/>
        <end position="88"/>
    </location>
</feature>
<dbReference type="Gene3D" id="3.30.565.10">
    <property type="entry name" value="Histidine kinase-like ATPase, C-terminal domain"/>
    <property type="match status" value="1"/>
</dbReference>
<dbReference type="RefSeq" id="WP_106764927.1">
    <property type="nucleotide sequence ID" value="NZ_PXNP01000104.1"/>
</dbReference>
<keyword evidence="5 9" id="KW-0418">Kinase</keyword>
<evidence type="ECO:0000259" key="8">
    <source>
        <dbReference type="PROSITE" id="PS50109"/>
    </source>
</evidence>
<dbReference type="InterPro" id="IPR036097">
    <property type="entry name" value="HisK_dim/P_sf"/>
</dbReference>
<sequence>MTADEIQQQKATGFRTLRFAPPLEAAYQRASDALIRHRARLAATAGLSLFLAYAVVDLVTLPAELAHITATIRLVVTCPVIALTLWLAHRNTPDDQTFQHWYLLAYLVGGLSVVAIILAARWHSYPLPYEGMILVLMFGYFAMGLPFFAASSASAVLVSAYLLAEILADQPPASILSNLFFLMSANIIGMVGAWVSEYRHRAHFLDRRLLELMHQSARDESQRKTELITAASHDLRQPLNVIDLTLASLPPDPRQPALRSRLRDTVDQLRNLLGTVLDSARLHEGMIRPELQHFELAHTLNELQDTWSEILFRRGMHLHIVNSEPHLAVVADPILLLRVLQNLLANAANHSGGRHIRISASREGHQIRIQVCDDGIGLPEDQRERIFEPYIRTRSGHQAGLGLGLTIVRQFTQLMNGECGTGPSAPQGATFWITLPAAITASPEHGHEPHIPCDYEHPGG</sequence>
<dbReference type="InterPro" id="IPR003594">
    <property type="entry name" value="HATPase_dom"/>
</dbReference>
<accession>A0A2T1K564</accession>
<dbReference type="InterPro" id="IPR050736">
    <property type="entry name" value="Sensor_HK_Regulatory"/>
</dbReference>
<gene>
    <name evidence="9" type="ORF">C7H09_16780</name>
</gene>
<evidence type="ECO:0000256" key="7">
    <source>
        <dbReference type="SAM" id="Phobius"/>
    </source>
</evidence>
<reference evidence="9 10" key="1">
    <citation type="submission" date="2018-03" db="EMBL/GenBank/DDBJ databases">
        <title>Marinobacter brunus sp. nov., a marine bacterium of Gamma-proteobacteria isolated from the surface seawater of the South China Sea.</title>
        <authorList>
            <person name="Cheng H."/>
            <person name="Wu Y.-H."/>
            <person name="Xamxidin M."/>
            <person name="Xu X.-W."/>
        </authorList>
    </citation>
    <scope>NUCLEOTIDE SEQUENCE [LARGE SCALE GENOMIC DNA]</scope>
    <source>
        <strain evidence="9 10">NH169-3</strain>
    </source>
</reference>
<dbReference type="AlphaFoldDB" id="A0A2T1K564"/>
<protein>
    <recommendedName>
        <fullName evidence="2">histidine kinase</fullName>
        <ecNumber evidence="2">2.7.13.3</ecNumber>
    </recommendedName>
</protein>
<dbReference type="PANTHER" id="PTHR43711:SF32">
    <property type="entry name" value="SENSOR-TYPE HISTIDINE KINASE PRRB"/>
    <property type="match status" value="1"/>
</dbReference>
<keyword evidence="6" id="KW-0902">Two-component regulatory system</keyword>
<name>A0A2T1K564_9GAMM</name>
<keyword evidence="3" id="KW-0597">Phosphoprotein</keyword>
<dbReference type="Gene3D" id="1.10.287.130">
    <property type="match status" value="1"/>
</dbReference>
<keyword evidence="7" id="KW-0812">Transmembrane</keyword>
<dbReference type="SMART" id="SM00387">
    <property type="entry name" value="HATPase_c"/>
    <property type="match status" value="1"/>
</dbReference>
<dbReference type="OrthoDB" id="9764438at2"/>
<keyword evidence="10" id="KW-1185">Reference proteome</keyword>
<feature type="transmembrane region" description="Helical" evidence="7">
    <location>
        <begin position="39"/>
        <end position="56"/>
    </location>
</feature>
<evidence type="ECO:0000256" key="2">
    <source>
        <dbReference type="ARBA" id="ARBA00012438"/>
    </source>
</evidence>
<dbReference type="PANTHER" id="PTHR43711">
    <property type="entry name" value="TWO-COMPONENT HISTIDINE KINASE"/>
    <property type="match status" value="1"/>
</dbReference>
<dbReference type="EMBL" id="PXNP01000104">
    <property type="protein sequence ID" value="PSF05281.1"/>
    <property type="molecule type" value="Genomic_DNA"/>
</dbReference>
<evidence type="ECO:0000256" key="1">
    <source>
        <dbReference type="ARBA" id="ARBA00000085"/>
    </source>
</evidence>
<dbReference type="CDD" id="cd00075">
    <property type="entry name" value="HATPase"/>
    <property type="match status" value="1"/>
</dbReference>
<dbReference type="PROSITE" id="PS50109">
    <property type="entry name" value="HIS_KIN"/>
    <property type="match status" value="1"/>
</dbReference>
<evidence type="ECO:0000256" key="3">
    <source>
        <dbReference type="ARBA" id="ARBA00022553"/>
    </source>
</evidence>
<feature type="domain" description="Histidine kinase" evidence="8">
    <location>
        <begin position="230"/>
        <end position="439"/>
    </location>
</feature>
<comment type="caution">
    <text evidence="9">The sequence shown here is derived from an EMBL/GenBank/DDBJ whole genome shotgun (WGS) entry which is preliminary data.</text>
</comment>
<evidence type="ECO:0000256" key="4">
    <source>
        <dbReference type="ARBA" id="ARBA00022679"/>
    </source>
</evidence>
<keyword evidence="7" id="KW-0472">Membrane</keyword>
<feature type="transmembrane region" description="Helical" evidence="7">
    <location>
        <begin position="132"/>
        <end position="163"/>
    </location>
</feature>
<evidence type="ECO:0000313" key="9">
    <source>
        <dbReference type="EMBL" id="PSF05281.1"/>
    </source>
</evidence>